<dbReference type="Proteomes" id="UP000239504">
    <property type="component" value="Unassembled WGS sequence"/>
</dbReference>
<gene>
    <name evidence="5" type="ORF">CW354_10860</name>
</gene>
<keyword evidence="2" id="KW-0238">DNA-binding</keyword>
<organism evidence="5 6">
    <name type="scientific">Hyphococcus luteus</name>
    <dbReference type="NCBI Taxonomy" id="2058213"/>
    <lineage>
        <taxon>Bacteria</taxon>
        <taxon>Pseudomonadati</taxon>
        <taxon>Pseudomonadota</taxon>
        <taxon>Alphaproteobacteria</taxon>
        <taxon>Parvularculales</taxon>
        <taxon>Parvularculaceae</taxon>
        <taxon>Hyphococcus</taxon>
    </lineage>
</organism>
<sequence length="215" mass="23490">MQSEQHRRRMAGRISITESVYRSLTERVSSGAFAPGARIDVNEIAAADSVSPTPVRNALNRLVGAGLLVSHSNEGFFAPLITEQGLRHLYDAHGALIDLAVARAAGARSPPKPRPIEAEDRDASIEQRTAAAFNAVMALSSNDRLCAALSDIALRLRVFRLHEDEAIANRQAELRRIENAYMVADFPELAHRAGAYHRRRIRLASQILAAAHTSP</sequence>
<dbReference type="SMART" id="SM00345">
    <property type="entry name" value="HTH_GNTR"/>
    <property type="match status" value="1"/>
</dbReference>
<dbReference type="PANTHER" id="PTHR43537">
    <property type="entry name" value="TRANSCRIPTIONAL REGULATOR, GNTR FAMILY"/>
    <property type="match status" value="1"/>
</dbReference>
<dbReference type="OrthoDB" id="8479543at2"/>
<evidence type="ECO:0000259" key="4">
    <source>
        <dbReference type="PROSITE" id="PS50949"/>
    </source>
</evidence>
<evidence type="ECO:0000256" key="1">
    <source>
        <dbReference type="ARBA" id="ARBA00023015"/>
    </source>
</evidence>
<reference evidence="5 6" key="1">
    <citation type="submission" date="2017-12" db="EMBL/GenBank/DDBJ databases">
        <authorList>
            <person name="Hurst M.R.H."/>
        </authorList>
    </citation>
    <scope>NUCLEOTIDE SEQUENCE [LARGE SCALE GENOMIC DNA]</scope>
    <source>
        <strain evidence="5 6">SY-3-19</strain>
    </source>
</reference>
<proteinExistence type="predicted"/>
<accession>A0A2S7K530</accession>
<evidence type="ECO:0000313" key="6">
    <source>
        <dbReference type="Proteomes" id="UP000239504"/>
    </source>
</evidence>
<evidence type="ECO:0000256" key="3">
    <source>
        <dbReference type="ARBA" id="ARBA00023163"/>
    </source>
</evidence>
<dbReference type="RefSeq" id="WP_104830114.1">
    <property type="nucleotide sequence ID" value="NZ_PJCH01000006.1"/>
</dbReference>
<dbReference type="Pfam" id="PF00392">
    <property type="entry name" value="GntR"/>
    <property type="match status" value="1"/>
</dbReference>
<dbReference type="PROSITE" id="PS50949">
    <property type="entry name" value="HTH_GNTR"/>
    <property type="match status" value="1"/>
</dbReference>
<protein>
    <recommendedName>
        <fullName evidence="4">HTH gntR-type domain-containing protein</fullName>
    </recommendedName>
</protein>
<keyword evidence="6" id="KW-1185">Reference proteome</keyword>
<feature type="domain" description="HTH gntR-type" evidence="4">
    <location>
        <begin position="14"/>
        <end position="81"/>
    </location>
</feature>
<name>A0A2S7K530_9PROT</name>
<dbReference type="InterPro" id="IPR036388">
    <property type="entry name" value="WH-like_DNA-bd_sf"/>
</dbReference>
<dbReference type="PANTHER" id="PTHR43537:SF5">
    <property type="entry name" value="UXU OPERON TRANSCRIPTIONAL REGULATOR"/>
    <property type="match status" value="1"/>
</dbReference>
<dbReference type="GO" id="GO:0003700">
    <property type="term" value="F:DNA-binding transcription factor activity"/>
    <property type="evidence" value="ECO:0007669"/>
    <property type="project" value="InterPro"/>
</dbReference>
<evidence type="ECO:0000313" key="5">
    <source>
        <dbReference type="EMBL" id="PQA87576.1"/>
    </source>
</evidence>
<keyword evidence="3" id="KW-0804">Transcription</keyword>
<keyword evidence="1" id="KW-0805">Transcription regulation</keyword>
<dbReference type="Gene3D" id="1.10.10.10">
    <property type="entry name" value="Winged helix-like DNA-binding domain superfamily/Winged helix DNA-binding domain"/>
    <property type="match status" value="1"/>
</dbReference>
<dbReference type="AlphaFoldDB" id="A0A2S7K530"/>
<dbReference type="InterPro" id="IPR000524">
    <property type="entry name" value="Tscrpt_reg_HTH_GntR"/>
</dbReference>
<evidence type="ECO:0000256" key="2">
    <source>
        <dbReference type="ARBA" id="ARBA00023125"/>
    </source>
</evidence>
<comment type="caution">
    <text evidence="5">The sequence shown here is derived from an EMBL/GenBank/DDBJ whole genome shotgun (WGS) entry which is preliminary data.</text>
</comment>
<dbReference type="EMBL" id="PJCH01000006">
    <property type="protein sequence ID" value="PQA87576.1"/>
    <property type="molecule type" value="Genomic_DNA"/>
</dbReference>
<dbReference type="SUPFAM" id="SSF46785">
    <property type="entry name" value="Winged helix' DNA-binding domain"/>
    <property type="match status" value="1"/>
</dbReference>
<dbReference type="GO" id="GO:0003677">
    <property type="term" value="F:DNA binding"/>
    <property type="evidence" value="ECO:0007669"/>
    <property type="project" value="UniProtKB-KW"/>
</dbReference>
<dbReference type="InterPro" id="IPR036390">
    <property type="entry name" value="WH_DNA-bd_sf"/>
</dbReference>